<dbReference type="AlphaFoldDB" id="A0A8H4P8X6"/>
<dbReference type="EMBL" id="JAADYS010001658">
    <property type="protein sequence ID" value="KAF4461763.1"/>
    <property type="molecule type" value="Genomic_DNA"/>
</dbReference>
<proteinExistence type="predicted"/>
<accession>A0A8H4P8X6</accession>
<protein>
    <submittedName>
        <fullName evidence="1">Uncharacterized protein</fullName>
    </submittedName>
</protein>
<gene>
    <name evidence="1" type="ORF">FALBO_11437</name>
</gene>
<evidence type="ECO:0000313" key="2">
    <source>
        <dbReference type="Proteomes" id="UP000554235"/>
    </source>
</evidence>
<keyword evidence="2" id="KW-1185">Reference proteome</keyword>
<dbReference type="Proteomes" id="UP000554235">
    <property type="component" value="Unassembled WGS sequence"/>
</dbReference>
<evidence type="ECO:0000313" key="1">
    <source>
        <dbReference type="EMBL" id="KAF4461763.1"/>
    </source>
</evidence>
<comment type="caution">
    <text evidence="1">The sequence shown here is derived from an EMBL/GenBank/DDBJ whole genome shotgun (WGS) entry which is preliminary data.</text>
</comment>
<name>A0A8H4P8X6_9HYPO</name>
<sequence length="104" mass="11712">MIIAIRLAIASNDITDELVQWYETESLVIGADETEVVRRAAKALKISRGKQLDEIAANDEVTPRQISLPRTSREGRQQLAENPVYLNAGYLPTGCHLLPRRWAR</sequence>
<reference evidence="1 2" key="1">
    <citation type="submission" date="2020-01" db="EMBL/GenBank/DDBJ databases">
        <title>Identification and distribution of gene clusters putatively required for synthesis of sphingolipid metabolism inhibitors in phylogenetically diverse species of the filamentous fungus Fusarium.</title>
        <authorList>
            <person name="Kim H.-S."/>
            <person name="Busman M."/>
            <person name="Brown D.W."/>
            <person name="Divon H."/>
            <person name="Uhlig S."/>
            <person name="Proctor R.H."/>
        </authorList>
    </citation>
    <scope>NUCLEOTIDE SEQUENCE [LARGE SCALE GENOMIC DNA]</scope>
    <source>
        <strain evidence="1 2">NRRL 20459</strain>
    </source>
</reference>
<organism evidence="1 2">
    <name type="scientific">Fusarium albosuccineum</name>
    <dbReference type="NCBI Taxonomy" id="1237068"/>
    <lineage>
        <taxon>Eukaryota</taxon>
        <taxon>Fungi</taxon>
        <taxon>Dikarya</taxon>
        <taxon>Ascomycota</taxon>
        <taxon>Pezizomycotina</taxon>
        <taxon>Sordariomycetes</taxon>
        <taxon>Hypocreomycetidae</taxon>
        <taxon>Hypocreales</taxon>
        <taxon>Nectriaceae</taxon>
        <taxon>Fusarium</taxon>
        <taxon>Fusarium decemcellulare species complex</taxon>
    </lineage>
</organism>